<dbReference type="RefSeq" id="WP_192957919.1">
    <property type="nucleotide sequence ID" value="NZ_LR721753.1"/>
</dbReference>
<sequence length="109" mass="12790">MRKTIVRETMKKVNLSRRAKFFFACIDSDDRVTTMNKKQFDKLDLPTPEVGELTQKEITLALTNQLQMNQRLEFNMWCKKNAPSFFVKLDKLIEMGAKWTKSGLLSIDR</sequence>
<proteinExistence type="predicted"/>
<gene>
    <name evidence="1" type="ORF">AW0309160_04531</name>
</gene>
<dbReference type="AlphaFoldDB" id="A0A5Q4ZYV5"/>
<name>A0A5Q4ZYV5_9GAMM</name>
<organism evidence="1">
    <name type="scientific">Aliivibrio wodanis</name>
    <dbReference type="NCBI Taxonomy" id="80852"/>
    <lineage>
        <taxon>Bacteria</taxon>
        <taxon>Pseudomonadati</taxon>
        <taxon>Pseudomonadota</taxon>
        <taxon>Gammaproteobacteria</taxon>
        <taxon>Vibrionales</taxon>
        <taxon>Vibrionaceae</taxon>
        <taxon>Aliivibrio</taxon>
    </lineage>
</organism>
<geneLocation type="plasmid" evidence="1">
    <name>pAWOD_2</name>
</geneLocation>
<accession>A0A5Q4ZYV5</accession>
<reference evidence="1" key="1">
    <citation type="submission" date="2019-09" db="EMBL/GenBank/DDBJ databases">
        <authorList>
            <person name="Hjerde E."/>
        </authorList>
    </citation>
    <scope>NUCLEOTIDE SEQUENCE [LARGE SCALE GENOMIC DNA]</scope>
    <source>
        <strain evidence="1">06/09/160</strain>
        <plasmid evidence="1">pAWOD_2</plasmid>
    </source>
</reference>
<protein>
    <submittedName>
        <fullName evidence="1">Uncharacterized protein</fullName>
    </submittedName>
</protein>
<dbReference type="EMBL" id="LR721753">
    <property type="protein sequence ID" value="VVV07037.1"/>
    <property type="molecule type" value="Genomic_DNA"/>
</dbReference>
<keyword evidence="1" id="KW-0614">Plasmid</keyword>
<evidence type="ECO:0000313" key="1">
    <source>
        <dbReference type="EMBL" id="VVV07037.1"/>
    </source>
</evidence>